<reference evidence="10 11" key="1">
    <citation type="submission" date="2023-07" db="EMBL/GenBank/DDBJ databases">
        <title>Genomic Encyclopedia of Type Strains, Phase IV (KMG-IV): sequencing the most valuable type-strain genomes for metagenomic binning, comparative biology and taxonomic classification.</title>
        <authorList>
            <person name="Goeker M."/>
        </authorList>
    </citation>
    <scope>NUCLEOTIDE SEQUENCE [LARGE SCALE GENOMIC DNA]</scope>
    <source>
        <strain evidence="10 11">T98</strain>
    </source>
</reference>
<dbReference type="InterPro" id="IPR036412">
    <property type="entry name" value="HAD-like_sf"/>
</dbReference>
<evidence type="ECO:0000313" key="11">
    <source>
        <dbReference type="Proteomes" id="UP001248709"/>
    </source>
</evidence>
<dbReference type="PANTHER" id="PTHR43520">
    <property type="entry name" value="ATP7, ISOFORM B"/>
    <property type="match status" value="1"/>
</dbReference>
<dbReference type="PROSITE" id="PS00154">
    <property type="entry name" value="ATPASE_E1_E2"/>
    <property type="match status" value="1"/>
</dbReference>
<dbReference type="SUPFAM" id="SSF81660">
    <property type="entry name" value="Metal cation-transporting ATPase, ATP-binding domain N"/>
    <property type="match status" value="1"/>
</dbReference>
<comment type="caution">
    <text evidence="10">The sequence shown here is derived from an EMBL/GenBank/DDBJ whole genome shotgun (WGS) entry which is preliminary data.</text>
</comment>
<dbReference type="EC" id="7.2.2.8" evidence="2"/>
<evidence type="ECO:0000256" key="4">
    <source>
        <dbReference type="ARBA" id="ARBA00022796"/>
    </source>
</evidence>
<gene>
    <name evidence="10" type="ORF">J2Z22_002583</name>
</gene>
<keyword evidence="4" id="KW-0187">Copper transport</keyword>
<dbReference type="NCBIfam" id="TIGR01494">
    <property type="entry name" value="ATPase_P-type"/>
    <property type="match status" value="1"/>
</dbReference>
<evidence type="ECO:0000256" key="2">
    <source>
        <dbReference type="ARBA" id="ARBA00012517"/>
    </source>
</evidence>
<dbReference type="EMBL" id="JAUSUY010000009">
    <property type="protein sequence ID" value="MDT3427049.1"/>
    <property type="molecule type" value="Genomic_DNA"/>
</dbReference>
<evidence type="ECO:0000256" key="8">
    <source>
        <dbReference type="ARBA" id="ARBA00023136"/>
    </source>
</evidence>
<name>A0ABU3H892_9BACL</name>
<protein>
    <recommendedName>
        <fullName evidence="2">P-type Cu(+) transporter</fullName>
        <ecNumber evidence="2">7.2.2.8</ecNumber>
    </recommendedName>
</protein>
<evidence type="ECO:0000256" key="6">
    <source>
        <dbReference type="ARBA" id="ARBA00022989"/>
    </source>
</evidence>
<evidence type="ECO:0000256" key="7">
    <source>
        <dbReference type="ARBA" id="ARBA00023008"/>
    </source>
</evidence>
<evidence type="ECO:0000256" key="5">
    <source>
        <dbReference type="ARBA" id="ARBA00022967"/>
    </source>
</evidence>
<dbReference type="InterPro" id="IPR018303">
    <property type="entry name" value="ATPase_P-typ_P_site"/>
</dbReference>
<keyword evidence="5" id="KW-1278">Translocase</keyword>
<proteinExistence type="predicted"/>
<evidence type="ECO:0000313" key="10">
    <source>
        <dbReference type="EMBL" id="MDT3427049.1"/>
    </source>
</evidence>
<evidence type="ECO:0000256" key="3">
    <source>
        <dbReference type="ARBA" id="ARBA00022692"/>
    </source>
</evidence>
<dbReference type="GO" id="GO:0016787">
    <property type="term" value="F:hydrolase activity"/>
    <property type="evidence" value="ECO:0007669"/>
    <property type="project" value="UniProtKB-KW"/>
</dbReference>
<comment type="subcellular location">
    <subcellularLocation>
        <location evidence="1">Membrane</location>
    </subcellularLocation>
</comment>
<organism evidence="10 11">
    <name type="scientific">Paenibacillus forsythiae</name>
    <dbReference type="NCBI Taxonomy" id="365616"/>
    <lineage>
        <taxon>Bacteria</taxon>
        <taxon>Bacillati</taxon>
        <taxon>Bacillota</taxon>
        <taxon>Bacilli</taxon>
        <taxon>Bacillales</taxon>
        <taxon>Paenibacillaceae</taxon>
        <taxon>Paenibacillus</taxon>
    </lineage>
</organism>
<keyword evidence="11" id="KW-1185">Reference proteome</keyword>
<keyword evidence="4" id="KW-0406">Ion transport</keyword>
<dbReference type="Gene3D" id="3.40.50.1000">
    <property type="entry name" value="HAD superfamily/HAD-like"/>
    <property type="match status" value="1"/>
</dbReference>
<dbReference type="InterPro" id="IPR001757">
    <property type="entry name" value="P_typ_ATPase"/>
</dbReference>
<keyword evidence="3" id="KW-0812">Transmembrane</keyword>
<accession>A0ABU3H892</accession>
<dbReference type="PANTHER" id="PTHR43520:SF8">
    <property type="entry name" value="P-TYPE CU(+) TRANSPORTER"/>
    <property type="match status" value="1"/>
</dbReference>
<evidence type="ECO:0000256" key="9">
    <source>
        <dbReference type="ARBA" id="ARBA00049289"/>
    </source>
</evidence>
<dbReference type="RefSeq" id="WP_198027806.1">
    <property type="nucleotide sequence ID" value="NZ_JAUSUY010000009.1"/>
</dbReference>
<dbReference type="InterPro" id="IPR023214">
    <property type="entry name" value="HAD_sf"/>
</dbReference>
<dbReference type="Proteomes" id="UP001248709">
    <property type="component" value="Unassembled WGS sequence"/>
</dbReference>
<dbReference type="Pfam" id="PF00702">
    <property type="entry name" value="Hydrolase"/>
    <property type="match status" value="1"/>
</dbReference>
<evidence type="ECO:0000256" key="1">
    <source>
        <dbReference type="ARBA" id="ARBA00004370"/>
    </source>
</evidence>
<keyword evidence="7" id="KW-0186">Copper</keyword>
<keyword evidence="4" id="KW-0813">Transport</keyword>
<keyword evidence="6" id="KW-1133">Transmembrane helix</keyword>
<keyword evidence="10" id="KW-0378">Hydrolase</keyword>
<dbReference type="Gene3D" id="3.40.1110.10">
    <property type="entry name" value="Calcium-transporting ATPase, cytoplasmic domain N"/>
    <property type="match status" value="1"/>
</dbReference>
<comment type="catalytic activity">
    <reaction evidence="9">
        <text>Cu(+)(in) + ATP + H2O = Cu(+)(out) + ADP + phosphate + H(+)</text>
        <dbReference type="Rhea" id="RHEA:25792"/>
        <dbReference type="ChEBI" id="CHEBI:15377"/>
        <dbReference type="ChEBI" id="CHEBI:15378"/>
        <dbReference type="ChEBI" id="CHEBI:30616"/>
        <dbReference type="ChEBI" id="CHEBI:43474"/>
        <dbReference type="ChEBI" id="CHEBI:49552"/>
        <dbReference type="ChEBI" id="CHEBI:456216"/>
        <dbReference type="EC" id="7.2.2.8"/>
    </reaction>
</comment>
<dbReference type="SUPFAM" id="SSF56784">
    <property type="entry name" value="HAD-like"/>
    <property type="match status" value="1"/>
</dbReference>
<dbReference type="InterPro" id="IPR023299">
    <property type="entry name" value="ATPase_P-typ_cyto_dom_N"/>
</dbReference>
<keyword evidence="8" id="KW-0472">Membrane</keyword>
<sequence>MCIPARRCAIKGGNFIEALADADTLIFDKTGTLTEGKPNVTHIVPASGEISETRVMELAGAAEQTSSHPLADAVLSYCRKEQILIPKHGEVITVVGKGTKTEVAGKTIRVGSGAFMEENGISLDSLADKQDLLPRTGATLVYVAEDTRLIGVLGIQDKMRENMRKSVNNLRSKGIDEILLLTGDRREQAKAVGEQIGVDGYEAELLPEDKVKTVLRL</sequence>